<keyword evidence="4" id="KW-0963">Cytoplasm</keyword>
<dbReference type="GO" id="GO:0004815">
    <property type="term" value="F:aspartate-tRNA ligase activity"/>
    <property type="evidence" value="ECO:0007669"/>
    <property type="project" value="UniProtKB-EC"/>
</dbReference>
<evidence type="ECO:0000256" key="2">
    <source>
        <dbReference type="ARBA" id="ARBA00005312"/>
    </source>
</evidence>
<accession>A0A0D2IWP1</accession>
<keyword evidence="7" id="KW-0067">ATP-binding</keyword>
<dbReference type="Pfam" id="PF00152">
    <property type="entry name" value="tRNA-synt_2"/>
    <property type="match status" value="1"/>
</dbReference>
<organism evidence="13 14">
    <name type="scientific">Fonsecaea multimorphosa CBS 102226</name>
    <dbReference type="NCBI Taxonomy" id="1442371"/>
    <lineage>
        <taxon>Eukaryota</taxon>
        <taxon>Fungi</taxon>
        <taxon>Dikarya</taxon>
        <taxon>Ascomycota</taxon>
        <taxon>Pezizomycotina</taxon>
        <taxon>Eurotiomycetes</taxon>
        <taxon>Chaetothyriomycetidae</taxon>
        <taxon>Chaetothyriales</taxon>
        <taxon>Herpotrichiellaceae</taxon>
        <taxon>Fonsecaea</taxon>
    </lineage>
</organism>
<dbReference type="Proteomes" id="UP000053411">
    <property type="component" value="Unassembled WGS sequence"/>
</dbReference>
<evidence type="ECO:0000256" key="4">
    <source>
        <dbReference type="ARBA" id="ARBA00022490"/>
    </source>
</evidence>
<evidence type="ECO:0000256" key="11">
    <source>
        <dbReference type="SAM" id="MobiDB-lite"/>
    </source>
</evidence>
<protein>
    <recommendedName>
        <fullName evidence="3">aspartate--tRNA ligase</fullName>
        <ecNumber evidence="3">6.1.1.12</ecNumber>
    </recommendedName>
</protein>
<dbReference type="PRINTS" id="PR01042">
    <property type="entry name" value="TRNASYNTHASP"/>
</dbReference>
<dbReference type="GO" id="GO:0006422">
    <property type="term" value="P:aspartyl-tRNA aminoacylation"/>
    <property type="evidence" value="ECO:0007669"/>
    <property type="project" value="InterPro"/>
</dbReference>
<feature type="region of interest" description="Disordered" evidence="11">
    <location>
        <begin position="1"/>
        <end position="20"/>
    </location>
</feature>
<dbReference type="GO" id="GO:0017101">
    <property type="term" value="C:aminoacyl-tRNA synthetase multienzyme complex"/>
    <property type="evidence" value="ECO:0007669"/>
    <property type="project" value="TreeGrafter"/>
</dbReference>
<dbReference type="InterPro" id="IPR006195">
    <property type="entry name" value="aa-tRNA-synth_II"/>
</dbReference>
<sequence>MELLSNGISGAGLSSSDRADQQAQIRLDSQMMKVERDVKEAVGKAAILKLHSGICELAVEFMSGQGFDWIHTPRLTDLVIDGDNEFFSLDYFGRRGSLAQATQFHKQMLLGKGMGFERVFDIGPLFRAEKRLSSRHMTEFTGLEFEMTFRETYEEAIHLTESLLLYVLSELQRRDKYQDALVAAAAHPRTDAFRSPQSGKVPRITFREAKRLLRTECSMHDAVDHEDFTAEQEAALGQFMRESAQYGKTDIFTIVDYPAHLRGFWSVPDPHGSGTARAFDIILRGQEVASGSQHVHSYEQLCHAMLKRDPPLDPTADIWKHYTGSFKANNMPPHAGCGIGVNRVLQGLLGLSNVRDATAFPRDALHLAP</sequence>
<dbReference type="OrthoDB" id="372395at2759"/>
<dbReference type="AlphaFoldDB" id="A0A0D2IWP1"/>
<evidence type="ECO:0000313" key="13">
    <source>
        <dbReference type="EMBL" id="KIY01397.1"/>
    </source>
</evidence>
<comment type="subcellular location">
    <subcellularLocation>
        <location evidence="1">Cytoplasm</location>
    </subcellularLocation>
</comment>
<dbReference type="PANTHER" id="PTHR43450:SF4">
    <property type="entry name" value="ASPARTATE--TRNA LIGASE"/>
    <property type="match status" value="1"/>
</dbReference>
<dbReference type="STRING" id="1442371.A0A0D2IWP1"/>
<dbReference type="InterPro" id="IPR002312">
    <property type="entry name" value="Asp/Asn-tRNA-synth_IIb"/>
</dbReference>
<keyword evidence="14" id="KW-1185">Reference proteome</keyword>
<dbReference type="Gene3D" id="3.30.930.10">
    <property type="entry name" value="Bira Bifunctional Protein, Domain 2"/>
    <property type="match status" value="1"/>
</dbReference>
<keyword evidence="5" id="KW-0436">Ligase</keyword>
<keyword evidence="8" id="KW-0648">Protein biosynthesis</keyword>
<dbReference type="InterPro" id="IPR004523">
    <property type="entry name" value="Asp-tRNA_synthase_2"/>
</dbReference>
<comment type="similarity">
    <text evidence="2">Belongs to the class-II aminoacyl-tRNA synthetase family. Type 2 subfamily.</text>
</comment>
<gene>
    <name evidence="13" type="ORF">Z520_02949</name>
</gene>
<evidence type="ECO:0000256" key="5">
    <source>
        <dbReference type="ARBA" id="ARBA00022598"/>
    </source>
</evidence>
<dbReference type="InterPro" id="IPR004364">
    <property type="entry name" value="Aa-tRNA-synt_II"/>
</dbReference>
<dbReference type="InterPro" id="IPR045864">
    <property type="entry name" value="aa-tRNA-synth_II/BPL/LPL"/>
</dbReference>
<evidence type="ECO:0000256" key="9">
    <source>
        <dbReference type="ARBA" id="ARBA00023146"/>
    </source>
</evidence>
<dbReference type="SUPFAM" id="SSF55681">
    <property type="entry name" value="Class II aaRS and biotin synthetases"/>
    <property type="match status" value="1"/>
</dbReference>
<dbReference type="PANTHER" id="PTHR43450">
    <property type="entry name" value="ASPARTYL-TRNA SYNTHETASE"/>
    <property type="match status" value="1"/>
</dbReference>
<dbReference type="RefSeq" id="XP_016635519.1">
    <property type="nucleotide sequence ID" value="XM_016773462.1"/>
</dbReference>
<dbReference type="GO" id="GO:0003723">
    <property type="term" value="F:RNA binding"/>
    <property type="evidence" value="ECO:0007669"/>
    <property type="project" value="TreeGrafter"/>
</dbReference>
<evidence type="ECO:0000256" key="10">
    <source>
        <dbReference type="ARBA" id="ARBA00047904"/>
    </source>
</evidence>
<evidence type="ECO:0000256" key="1">
    <source>
        <dbReference type="ARBA" id="ARBA00004496"/>
    </source>
</evidence>
<evidence type="ECO:0000256" key="8">
    <source>
        <dbReference type="ARBA" id="ARBA00022917"/>
    </source>
</evidence>
<feature type="domain" description="Aminoacyl-transfer RNA synthetases class-II family profile" evidence="12">
    <location>
        <begin position="48"/>
        <end position="369"/>
    </location>
</feature>
<keyword evidence="9" id="KW-0030">Aminoacyl-tRNA synthetase</keyword>
<proteinExistence type="inferred from homology"/>
<dbReference type="GO" id="GO:0005829">
    <property type="term" value="C:cytosol"/>
    <property type="evidence" value="ECO:0007669"/>
    <property type="project" value="TreeGrafter"/>
</dbReference>
<dbReference type="EC" id="6.1.1.12" evidence="3"/>
<dbReference type="GO" id="GO:0005524">
    <property type="term" value="F:ATP binding"/>
    <property type="evidence" value="ECO:0007669"/>
    <property type="project" value="UniProtKB-KW"/>
</dbReference>
<evidence type="ECO:0000259" key="12">
    <source>
        <dbReference type="PROSITE" id="PS50862"/>
    </source>
</evidence>
<evidence type="ECO:0000256" key="6">
    <source>
        <dbReference type="ARBA" id="ARBA00022741"/>
    </source>
</evidence>
<dbReference type="GeneID" id="27708695"/>
<keyword evidence="6" id="KW-0547">Nucleotide-binding</keyword>
<evidence type="ECO:0000256" key="7">
    <source>
        <dbReference type="ARBA" id="ARBA00022840"/>
    </source>
</evidence>
<reference evidence="13 14" key="1">
    <citation type="submission" date="2015-01" db="EMBL/GenBank/DDBJ databases">
        <title>The Genome Sequence of Fonsecaea multimorphosa CBS 102226.</title>
        <authorList>
            <consortium name="The Broad Institute Genomics Platform"/>
            <person name="Cuomo C."/>
            <person name="de Hoog S."/>
            <person name="Gorbushina A."/>
            <person name="Stielow B."/>
            <person name="Teixiera M."/>
            <person name="Abouelleil A."/>
            <person name="Chapman S.B."/>
            <person name="Priest M."/>
            <person name="Young S.K."/>
            <person name="Wortman J."/>
            <person name="Nusbaum C."/>
            <person name="Birren B."/>
        </authorList>
    </citation>
    <scope>NUCLEOTIDE SEQUENCE [LARGE SCALE GENOMIC DNA]</scope>
    <source>
        <strain evidence="13 14">CBS 102226</strain>
    </source>
</reference>
<dbReference type="VEuPathDB" id="FungiDB:Z520_02949"/>
<name>A0A0D2IWP1_9EURO</name>
<comment type="catalytic activity">
    <reaction evidence="10">
        <text>tRNA(Asp) + L-aspartate + ATP = L-aspartyl-tRNA(Asp) + AMP + diphosphate</text>
        <dbReference type="Rhea" id="RHEA:19649"/>
        <dbReference type="Rhea" id="RHEA-COMP:9660"/>
        <dbReference type="Rhea" id="RHEA-COMP:9678"/>
        <dbReference type="ChEBI" id="CHEBI:29991"/>
        <dbReference type="ChEBI" id="CHEBI:30616"/>
        <dbReference type="ChEBI" id="CHEBI:33019"/>
        <dbReference type="ChEBI" id="CHEBI:78442"/>
        <dbReference type="ChEBI" id="CHEBI:78516"/>
        <dbReference type="ChEBI" id="CHEBI:456215"/>
        <dbReference type="EC" id="6.1.1.12"/>
    </reaction>
</comment>
<evidence type="ECO:0000313" key="14">
    <source>
        <dbReference type="Proteomes" id="UP000053411"/>
    </source>
</evidence>
<evidence type="ECO:0000256" key="3">
    <source>
        <dbReference type="ARBA" id="ARBA00012841"/>
    </source>
</evidence>
<dbReference type="EMBL" id="KN848065">
    <property type="protein sequence ID" value="KIY01397.1"/>
    <property type="molecule type" value="Genomic_DNA"/>
</dbReference>
<dbReference type="PROSITE" id="PS50862">
    <property type="entry name" value="AA_TRNA_LIGASE_II"/>
    <property type="match status" value="1"/>
</dbReference>